<sequence>MVVNYSQFTKFELICRVKELEVLLIDLRDKYEEIFKEYFGETDEFIESTFAEMMINNTLFKGKIVDGKLSIERELGLKDD</sequence>
<reference evidence="1 2" key="1">
    <citation type="submission" date="2017-10" db="EMBL/GenBank/DDBJ databases">
        <title>Genomics of the genus Arcobacter.</title>
        <authorList>
            <person name="Perez-Cataluna A."/>
            <person name="Figueras M.J."/>
        </authorList>
    </citation>
    <scope>NUCLEOTIDE SEQUENCE [LARGE SCALE GENOMIC DNA]</scope>
    <source>
        <strain evidence="1 2">CECT 8993</strain>
    </source>
</reference>
<gene>
    <name evidence="1" type="ORF">CRV08_08575</name>
</gene>
<proteinExistence type="predicted"/>
<organism evidence="1 2">
    <name type="scientific">Halarcobacter ebronensis</name>
    <dbReference type="NCBI Taxonomy" id="1462615"/>
    <lineage>
        <taxon>Bacteria</taxon>
        <taxon>Pseudomonadati</taxon>
        <taxon>Campylobacterota</taxon>
        <taxon>Epsilonproteobacteria</taxon>
        <taxon>Campylobacterales</taxon>
        <taxon>Arcobacteraceae</taxon>
        <taxon>Halarcobacter</taxon>
    </lineage>
</organism>
<evidence type="ECO:0000313" key="2">
    <source>
        <dbReference type="Proteomes" id="UP000290172"/>
    </source>
</evidence>
<dbReference type="Proteomes" id="UP000290172">
    <property type="component" value="Unassembled WGS sequence"/>
</dbReference>
<accession>A0A4Q0YE20</accession>
<comment type="caution">
    <text evidence="1">The sequence shown here is derived from an EMBL/GenBank/DDBJ whole genome shotgun (WGS) entry which is preliminary data.</text>
</comment>
<dbReference type="AlphaFoldDB" id="A0A4Q0YE20"/>
<dbReference type="RefSeq" id="WP_128981102.1">
    <property type="nucleotide sequence ID" value="NZ_PDKJ01000006.1"/>
</dbReference>
<evidence type="ECO:0000313" key="1">
    <source>
        <dbReference type="EMBL" id="RXJ68295.1"/>
    </source>
</evidence>
<name>A0A4Q0YE20_9BACT</name>
<dbReference type="EMBL" id="PDKJ01000006">
    <property type="protein sequence ID" value="RXJ68295.1"/>
    <property type="molecule type" value="Genomic_DNA"/>
</dbReference>
<protein>
    <submittedName>
        <fullName evidence="1">Uncharacterized protein</fullName>
    </submittedName>
</protein>